<dbReference type="Ensembl" id="ENSMMOT00000018307.1">
    <property type="protein sequence ID" value="ENSMMOP00000018014.1"/>
    <property type="gene ID" value="ENSMMOG00000013664.1"/>
</dbReference>
<evidence type="ECO:0000313" key="1">
    <source>
        <dbReference type="Ensembl" id="ENSMMOP00000018014.1"/>
    </source>
</evidence>
<organism evidence="1 2">
    <name type="scientific">Mola mola</name>
    <name type="common">Ocean sunfish</name>
    <name type="synonym">Tetraodon mola</name>
    <dbReference type="NCBI Taxonomy" id="94237"/>
    <lineage>
        <taxon>Eukaryota</taxon>
        <taxon>Metazoa</taxon>
        <taxon>Chordata</taxon>
        <taxon>Craniata</taxon>
        <taxon>Vertebrata</taxon>
        <taxon>Euteleostomi</taxon>
        <taxon>Actinopterygii</taxon>
        <taxon>Neopterygii</taxon>
        <taxon>Teleostei</taxon>
        <taxon>Neoteleostei</taxon>
        <taxon>Acanthomorphata</taxon>
        <taxon>Eupercaria</taxon>
        <taxon>Tetraodontiformes</taxon>
        <taxon>Molidae</taxon>
        <taxon>Mola</taxon>
    </lineage>
</organism>
<dbReference type="OMA" id="HSNEILN"/>
<proteinExistence type="predicted"/>
<reference evidence="1" key="2">
    <citation type="submission" date="2025-09" db="UniProtKB">
        <authorList>
            <consortium name="Ensembl"/>
        </authorList>
    </citation>
    <scope>IDENTIFICATION</scope>
</reference>
<keyword evidence="2" id="KW-1185">Reference proteome</keyword>
<dbReference type="AlphaFoldDB" id="A0A3Q3X7E6"/>
<evidence type="ECO:0000313" key="2">
    <source>
        <dbReference type="Proteomes" id="UP000261620"/>
    </source>
</evidence>
<accession>A0A3Q3X7E6</accession>
<dbReference type="Proteomes" id="UP000261620">
    <property type="component" value="Unplaced"/>
</dbReference>
<reference evidence="1" key="1">
    <citation type="submission" date="2025-08" db="UniProtKB">
        <authorList>
            <consortium name="Ensembl"/>
        </authorList>
    </citation>
    <scope>IDENTIFICATION</scope>
</reference>
<protein>
    <submittedName>
        <fullName evidence="1">Uncharacterized protein</fullName>
    </submittedName>
</protein>
<sequence length="114" mass="12610">IFQILKFSKALVPLIIQFLRLNLKLFHSNEILNKRLSKGTADDTILCQGLQSVVELHRNSKVLLLTGGLAQTDVSVQVSSDAIQSCSHSGSQHNVRVERTPALYRPSSVKKLAM</sequence>
<name>A0A3Q3X7E6_MOLML</name>